<dbReference type="Proteomes" id="UP000069654">
    <property type="component" value="Unassembled WGS sequence"/>
</dbReference>
<sequence length="393" mass="41237">MEFNHRDACAIVGIGTTEFSKNSGRSVVRLATEAIAAAIADAGLRPCDIDGVVRCDYDDVLPNDLAEVMGLPLTYWSTVGIGGAAPSAMVGQAVAAILSGQATNVVVYRSLNGRSGRRLGSADQGGPAPAVGGHGSYDEFFLPYGLNTPGQVWAIIAQRHMIEFGTKPADLGAIALTCRANANNNPNAQMRDRTLSMAEYEASPMISAPLRLYDYCLETDGACAVVVTAADRAADLAQQPVLIRAVAQGAPERPQPGLIYPVLLREKLTTQPSAWAARTLYRRAGLGPDDIDVAQLYDCFTITVLMQLEDYGFCAKGEGGAFAAGGAIGPGGRLPINTAGGNLSEGYIHGMNHVVEGVRQMRGTSPNQVEGAEVCLVTSGIPVSTSAMILRRP</sequence>
<dbReference type="AlphaFoldDB" id="A0A100XF41"/>
<dbReference type="CDD" id="cd00829">
    <property type="entry name" value="SCP-x_thiolase"/>
    <property type="match status" value="1"/>
</dbReference>
<dbReference type="PANTHER" id="PTHR42870:SF1">
    <property type="entry name" value="NON-SPECIFIC LIPID-TRANSFER PROTEIN-LIKE 2"/>
    <property type="match status" value="1"/>
</dbReference>
<name>A0A100XF41_MYCTH</name>
<dbReference type="InterPro" id="IPR016039">
    <property type="entry name" value="Thiolase-like"/>
</dbReference>
<comment type="caution">
    <text evidence="2">The sequence shown here is derived from an EMBL/GenBank/DDBJ whole genome shotgun (WGS) entry which is preliminary data.</text>
</comment>
<dbReference type="RefSeq" id="WP_003926411.1">
    <property type="nucleotide sequence ID" value="NZ_BCTB01000018.1"/>
</dbReference>
<proteinExistence type="predicted"/>
<evidence type="ECO:0000313" key="3">
    <source>
        <dbReference type="Proteomes" id="UP000069654"/>
    </source>
</evidence>
<dbReference type="PIRSF" id="PIRSF000429">
    <property type="entry name" value="Ac-CoA_Ac_transf"/>
    <property type="match status" value="1"/>
</dbReference>
<dbReference type="GO" id="GO:0016747">
    <property type="term" value="F:acyltransferase activity, transferring groups other than amino-acyl groups"/>
    <property type="evidence" value="ECO:0007669"/>
    <property type="project" value="InterPro"/>
</dbReference>
<feature type="domain" description="Thiolase C-terminal" evidence="1">
    <location>
        <begin position="265"/>
        <end position="390"/>
    </location>
</feature>
<dbReference type="STRING" id="1797.RMCT_2484"/>
<dbReference type="Pfam" id="PF22691">
    <property type="entry name" value="Thiolase_C_1"/>
    <property type="match status" value="1"/>
</dbReference>
<gene>
    <name evidence="2" type="ORF">RMCT_2484</name>
</gene>
<dbReference type="OrthoDB" id="9785768at2"/>
<dbReference type="PANTHER" id="PTHR42870">
    <property type="entry name" value="ACETYL-COA C-ACETYLTRANSFERASE"/>
    <property type="match status" value="1"/>
</dbReference>
<dbReference type="OMA" id="HGMVNYW"/>
<evidence type="ECO:0000313" key="2">
    <source>
        <dbReference type="EMBL" id="GAT15514.1"/>
    </source>
</evidence>
<dbReference type="EMBL" id="BCTB01000018">
    <property type="protein sequence ID" value="GAT15514.1"/>
    <property type="molecule type" value="Genomic_DNA"/>
</dbReference>
<organism evidence="2 3">
    <name type="scientific">Mycolicibacterium thermoresistibile</name>
    <name type="common">Mycobacterium thermoresistibile</name>
    <dbReference type="NCBI Taxonomy" id="1797"/>
    <lineage>
        <taxon>Bacteria</taxon>
        <taxon>Bacillati</taxon>
        <taxon>Actinomycetota</taxon>
        <taxon>Actinomycetes</taxon>
        <taxon>Mycobacteriales</taxon>
        <taxon>Mycobacteriaceae</taxon>
        <taxon>Mycolicibacterium</taxon>
    </lineage>
</organism>
<dbReference type="InterPro" id="IPR002155">
    <property type="entry name" value="Thiolase"/>
</dbReference>
<accession>A0A100XF41</accession>
<dbReference type="SUPFAM" id="SSF53901">
    <property type="entry name" value="Thiolase-like"/>
    <property type="match status" value="2"/>
</dbReference>
<dbReference type="InterPro" id="IPR055140">
    <property type="entry name" value="Thiolase_C_2"/>
</dbReference>
<dbReference type="Gene3D" id="3.40.47.10">
    <property type="match status" value="1"/>
</dbReference>
<evidence type="ECO:0000259" key="1">
    <source>
        <dbReference type="Pfam" id="PF22691"/>
    </source>
</evidence>
<protein>
    <submittedName>
        <fullName evidence="2">Lipid-transfer protein</fullName>
    </submittedName>
</protein>
<reference evidence="3" key="2">
    <citation type="submission" date="2016-02" db="EMBL/GenBank/DDBJ databases">
        <title>Draft genome sequence of five rapidly growing Mycobacterium species.</title>
        <authorList>
            <person name="Katahira K."/>
            <person name="Gotou Y."/>
            <person name="Iida K."/>
            <person name="Ogura Y."/>
            <person name="Hayashi T."/>
        </authorList>
    </citation>
    <scope>NUCLEOTIDE SEQUENCE [LARGE SCALE GENOMIC DNA]</scope>
    <source>
        <strain evidence="3">JCM6362</strain>
    </source>
</reference>
<reference evidence="2 3" key="1">
    <citation type="journal article" date="2016" name="Genome Announc.">
        <title>Draft Genome Sequences of Five Rapidly Growing Mycobacterium Species, M. thermoresistibile, M. fortuitum subsp. acetamidolyticum, M. canariasense, M. brisbanense, and M. novocastrense.</title>
        <authorList>
            <person name="Katahira K."/>
            <person name="Ogura Y."/>
            <person name="Gotoh Y."/>
            <person name="Hayashi T."/>
        </authorList>
    </citation>
    <scope>NUCLEOTIDE SEQUENCE [LARGE SCALE GENOMIC DNA]</scope>
    <source>
        <strain evidence="2 3">JCM6362</strain>
    </source>
</reference>